<evidence type="ECO:0000313" key="2">
    <source>
        <dbReference type="Proteomes" id="UP000187735"/>
    </source>
</evidence>
<dbReference type="OrthoDB" id="3035938at2"/>
<dbReference type="KEGG" id="fmr:Fuma_06613"/>
<name>A0A1P8WS98_9PLAN</name>
<dbReference type="RefSeq" id="WP_077027896.1">
    <property type="nucleotide sequence ID" value="NZ_CP017641.1"/>
</dbReference>
<gene>
    <name evidence="1" type="ORF">Fuma_06613</name>
</gene>
<dbReference type="EMBL" id="CP017641">
    <property type="protein sequence ID" value="APZ96937.1"/>
    <property type="molecule type" value="Genomic_DNA"/>
</dbReference>
<evidence type="ECO:0008006" key="3">
    <source>
        <dbReference type="Google" id="ProtNLM"/>
    </source>
</evidence>
<accession>A0A1P8WS98</accession>
<dbReference type="Proteomes" id="UP000187735">
    <property type="component" value="Chromosome"/>
</dbReference>
<dbReference type="AlphaFoldDB" id="A0A1P8WS98"/>
<protein>
    <recommendedName>
        <fullName evidence="3">HEPN domain-containing protein</fullName>
    </recommendedName>
</protein>
<sequence>MAGEADHITLANKNHAALELLCKSGDYPEWVTTIAFYKAVHIVEAVFAYQLGRHSNGHDDRLEQLKSKKFQPLFTHFRPLYCASLVARYLVDFGPAKLGQGRSAPQYKTFTDYMPTEKVMKSLVQKRLRSIEDNAVSLLSEAAKSSMVRCVQS</sequence>
<evidence type="ECO:0000313" key="1">
    <source>
        <dbReference type="EMBL" id="APZ96937.1"/>
    </source>
</evidence>
<organism evidence="1 2">
    <name type="scientific">Fuerstiella marisgermanici</name>
    <dbReference type="NCBI Taxonomy" id="1891926"/>
    <lineage>
        <taxon>Bacteria</taxon>
        <taxon>Pseudomonadati</taxon>
        <taxon>Planctomycetota</taxon>
        <taxon>Planctomycetia</taxon>
        <taxon>Planctomycetales</taxon>
        <taxon>Planctomycetaceae</taxon>
        <taxon>Fuerstiella</taxon>
    </lineage>
</organism>
<proteinExistence type="predicted"/>
<reference evidence="1 2" key="1">
    <citation type="journal article" date="2016" name="Front. Microbiol.">
        <title>Fuerstia marisgermanicae gen. nov., sp. nov., an Unusual Member of the Phylum Planctomycetes from the German Wadden Sea.</title>
        <authorList>
            <person name="Kohn T."/>
            <person name="Heuer A."/>
            <person name="Jogler M."/>
            <person name="Vollmers J."/>
            <person name="Boedeker C."/>
            <person name="Bunk B."/>
            <person name="Rast P."/>
            <person name="Borchert D."/>
            <person name="Glockner I."/>
            <person name="Freese H.M."/>
            <person name="Klenk H.P."/>
            <person name="Overmann J."/>
            <person name="Kaster A.K."/>
            <person name="Rohde M."/>
            <person name="Wiegand S."/>
            <person name="Jogler C."/>
        </authorList>
    </citation>
    <scope>NUCLEOTIDE SEQUENCE [LARGE SCALE GENOMIC DNA]</scope>
    <source>
        <strain evidence="1 2">NH11</strain>
    </source>
</reference>
<keyword evidence="2" id="KW-1185">Reference proteome</keyword>